<accession>A0A174TJ15</accession>
<proteinExistence type="predicted"/>
<dbReference type="AlphaFoldDB" id="A0A174TJ15"/>
<protein>
    <submittedName>
        <fullName evidence="1">Uncharacterized protein</fullName>
    </submittedName>
</protein>
<reference evidence="1 2" key="1">
    <citation type="submission" date="2015-09" db="EMBL/GenBank/DDBJ databases">
        <authorList>
            <consortium name="Pathogen Informatics"/>
        </authorList>
    </citation>
    <scope>NUCLEOTIDE SEQUENCE [LARGE SCALE GENOMIC DNA]</scope>
    <source>
        <strain evidence="1 2">2789STDY5834846</strain>
    </source>
</reference>
<evidence type="ECO:0000313" key="1">
    <source>
        <dbReference type="EMBL" id="CUQ09742.1"/>
    </source>
</evidence>
<dbReference type="Proteomes" id="UP000095606">
    <property type="component" value="Unassembled WGS sequence"/>
</dbReference>
<dbReference type="EMBL" id="CZAE01000025">
    <property type="protein sequence ID" value="CUQ09742.1"/>
    <property type="molecule type" value="Genomic_DNA"/>
</dbReference>
<name>A0A174TJ15_9BACE</name>
<evidence type="ECO:0000313" key="2">
    <source>
        <dbReference type="Proteomes" id="UP000095606"/>
    </source>
</evidence>
<organism evidence="1 2">
    <name type="scientific">Bacteroides faecis</name>
    <dbReference type="NCBI Taxonomy" id="674529"/>
    <lineage>
        <taxon>Bacteria</taxon>
        <taxon>Pseudomonadati</taxon>
        <taxon>Bacteroidota</taxon>
        <taxon>Bacteroidia</taxon>
        <taxon>Bacteroidales</taxon>
        <taxon>Bacteroidaceae</taxon>
        <taxon>Bacteroides</taxon>
    </lineage>
</organism>
<gene>
    <name evidence="1" type="ORF">ERS852461_04213</name>
</gene>
<sequence>MMYYVMLSKRLLNNPQTKSERNRMLYIAEVVAIIEEAKKRGEHSYTFINLSSYVRHILMKVGYKIRFSIDENWNGVYKVEW</sequence>